<keyword evidence="1" id="KW-0805">Transcription regulation</keyword>
<reference evidence="5 6" key="1">
    <citation type="submission" date="2016-01" db="EMBL/GenBank/DDBJ databases">
        <title>Investigation of taxonomic status of Bacillus aminovorans.</title>
        <authorList>
            <person name="Verma A."/>
            <person name="Pal Y."/>
            <person name="Krishnamurthi S."/>
        </authorList>
    </citation>
    <scope>NUCLEOTIDE SEQUENCE [LARGE SCALE GENOMIC DNA]</scope>
    <source>
        <strain evidence="5 6">DSM 4337</strain>
    </source>
</reference>
<dbReference type="GO" id="GO:0003677">
    <property type="term" value="F:DNA binding"/>
    <property type="evidence" value="ECO:0007669"/>
    <property type="project" value="UniProtKB-KW"/>
</dbReference>
<dbReference type="OrthoDB" id="9799482at2"/>
<dbReference type="InterPro" id="IPR000524">
    <property type="entry name" value="Tscrpt_reg_HTH_GntR"/>
</dbReference>
<protein>
    <recommendedName>
        <fullName evidence="4">HTH gntR-type domain-containing protein</fullName>
    </recommendedName>
</protein>
<evidence type="ECO:0000256" key="2">
    <source>
        <dbReference type="ARBA" id="ARBA00023125"/>
    </source>
</evidence>
<feature type="domain" description="HTH gntR-type" evidence="4">
    <location>
        <begin position="8"/>
        <end position="76"/>
    </location>
</feature>
<dbReference type="Gene3D" id="1.10.10.10">
    <property type="entry name" value="Winged helix-like DNA-binding domain superfamily/Winged helix DNA-binding domain"/>
    <property type="match status" value="1"/>
</dbReference>
<evidence type="ECO:0000256" key="1">
    <source>
        <dbReference type="ARBA" id="ARBA00023015"/>
    </source>
</evidence>
<dbReference type="PROSITE" id="PS50949">
    <property type="entry name" value="HTH_GNTR"/>
    <property type="match status" value="1"/>
</dbReference>
<dbReference type="Proteomes" id="UP000077271">
    <property type="component" value="Unassembled WGS sequence"/>
</dbReference>
<dbReference type="InterPro" id="IPR036388">
    <property type="entry name" value="WH-like_DNA-bd_sf"/>
</dbReference>
<evidence type="ECO:0000259" key="4">
    <source>
        <dbReference type="PROSITE" id="PS50949"/>
    </source>
</evidence>
<dbReference type="GO" id="GO:0003700">
    <property type="term" value="F:DNA-binding transcription factor activity"/>
    <property type="evidence" value="ECO:0007669"/>
    <property type="project" value="InterPro"/>
</dbReference>
<keyword evidence="2" id="KW-0238">DNA-binding</keyword>
<evidence type="ECO:0000313" key="6">
    <source>
        <dbReference type="Proteomes" id="UP000077271"/>
    </source>
</evidence>
<dbReference type="RefSeq" id="WP_018394150.1">
    <property type="nucleotide sequence ID" value="NZ_LQWZ01000023.1"/>
</dbReference>
<dbReference type="Pfam" id="PF00392">
    <property type="entry name" value="GntR"/>
    <property type="match status" value="1"/>
</dbReference>
<dbReference type="SUPFAM" id="SSF46785">
    <property type="entry name" value="Winged helix' DNA-binding domain"/>
    <property type="match status" value="1"/>
</dbReference>
<dbReference type="PANTHER" id="PTHR43537">
    <property type="entry name" value="TRANSCRIPTIONAL REGULATOR, GNTR FAMILY"/>
    <property type="match status" value="1"/>
</dbReference>
<dbReference type="InterPro" id="IPR036390">
    <property type="entry name" value="WH_DNA-bd_sf"/>
</dbReference>
<dbReference type="SMART" id="SM00345">
    <property type="entry name" value="HTH_GNTR"/>
    <property type="match status" value="1"/>
</dbReference>
<evidence type="ECO:0000313" key="5">
    <source>
        <dbReference type="EMBL" id="OAH56219.1"/>
    </source>
</evidence>
<accession>A0A177KSA2</accession>
<organism evidence="5 6">
    <name type="scientific">Domibacillus aminovorans</name>
    <dbReference type="NCBI Taxonomy" id="29332"/>
    <lineage>
        <taxon>Bacteria</taxon>
        <taxon>Bacillati</taxon>
        <taxon>Bacillota</taxon>
        <taxon>Bacilli</taxon>
        <taxon>Bacillales</taxon>
        <taxon>Bacillaceae</taxon>
        <taxon>Domibacillus</taxon>
    </lineage>
</organism>
<dbReference type="EMBL" id="LQWZ01000023">
    <property type="protein sequence ID" value="OAH56219.1"/>
    <property type="molecule type" value="Genomic_DNA"/>
</dbReference>
<comment type="caution">
    <text evidence="5">The sequence shown here is derived from an EMBL/GenBank/DDBJ whole genome shotgun (WGS) entry which is preliminary data.</text>
</comment>
<sequence>MTESKRPPSKFVAAISHIQEIIKADRIKRGDKLPSERELSERLSIGRSSVREALRALELLGLIETRRGEGTYLRDFKDHQLVPLIGTFIFNDDQKKEHIHDMKAILEMGCLALLAVQPDFNQNSFNYTEAAFHELMDASGNSLLKKMWLIISDYGGDSGGQADERLTKLLSGIRHINHS</sequence>
<keyword evidence="3" id="KW-0804">Transcription</keyword>
<gene>
    <name evidence="5" type="ORF">AWH48_06000</name>
</gene>
<proteinExistence type="predicted"/>
<name>A0A177KSA2_9BACI</name>
<dbReference type="CDD" id="cd07377">
    <property type="entry name" value="WHTH_GntR"/>
    <property type="match status" value="1"/>
</dbReference>
<evidence type="ECO:0000256" key="3">
    <source>
        <dbReference type="ARBA" id="ARBA00023163"/>
    </source>
</evidence>
<dbReference type="PANTHER" id="PTHR43537:SF5">
    <property type="entry name" value="UXU OPERON TRANSCRIPTIONAL REGULATOR"/>
    <property type="match status" value="1"/>
</dbReference>
<dbReference type="PRINTS" id="PR00035">
    <property type="entry name" value="HTHGNTR"/>
</dbReference>
<dbReference type="AlphaFoldDB" id="A0A177KSA2"/>